<keyword evidence="4" id="KW-1185">Reference proteome</keyword>
<accession>A0A1V9X8X8</accession>
<sequence>MKVFSGVALFAFLAFVQGFAKAESQGDTGGSGPAVVPPGWMLDFASGVGGAPSTKTGASPVLPPSSLLDSNSNVFNPTSHFPTGSALTTRQGDGSPVRPGMSTGLPGVLPSGPGAYPTALSSGPFGGTGSTVTNNRLNPGPVFINPALRKSHTLAGEVIVHHLLYPSSGTALNSGRSNGVIPWGLGGSGGIGRWSPGSSGGSGWGLGGLASGGLWSSGMPVGNGGSGSASGINADLLNYLLQCLRHNGAPQGSSGEWVPPVPAIVHVPVSRQAPSAGSAPSRAQGPQQGTQQYVVPARPQPVPQQIGQVPQVPQQQSSLPTPQQQQQQQQHGQQQPQQMQPQQMQPQQMQPQQMQPQQMQRQQMQTQQIQQQQANQDGPAPVGPGT</sequence>
<evidence type="ECO:0000256" key="2">
    <source>
        <dbReference type="SAM" id="SignalP"/>
    </source>
</evidence>
<proteinExistence type="predicted"/>
<name>A0A1V9X8X8_9ACAR</name>
<keyword evidence="2" id="KW-0732">Signal</keyword>
<dbReference type="Proteomes" id="UP000192247">
    <property type="component" value="Unassembled WGS sequence"/>
</dbReference>
<dbReference type="EMBL" id="MNPL01018812">
    <property type="protein sequence ID" value="OQR70017.1"/>
    <property type="molecule type" value="Genomic_DNA"/>
</dbReference>
<dbReference type="InParanoid" id="A0A1V9X8X8"/>
<evidence type="ECO:0000313" key="3">
    <source>
        <dbReference type="EMBL" id="OQR70017.1"/>
    </source>
</evidence>
<feature type="compositionally biased region" description="Low complexity" evidence="1">
    <location>
        <begin position="291"/>
        <end position="373"/>
    </location>
</feature>
<dbReference type="STRING" id="418985.A0A1V9X8X8"/>
<dbReference type="AlphaFoldDB" id="A0A1V9X8X8"/>
<comment type="caution">
    <text evidence="3">The sequence shown here is derived from an EMBL/GenBank/DDBJ whole genome shotgun (WGS) entry which is preliminary data.</text>
</comment>
<feature type="chain" id="PRO_5012528922" evidence="2">
    <location>
        <begin position="19"/>
        <end position="386"/>
    </location>
</feature>
<evidence type="ECO:0000313" key="4">
    <source>
        <dbReference type="Proteomes" id="UP000192247"/>
    </source>
</evidence>
<reference evidence="3 4" key="1">
    <citation type="journal article" date="2017" name="Gigascience">
        <title>Draft genome of the honey bee ectoparasitic mite, Tropilaelaps mercedesae, is shaped by the parasitic life history.</title>
        <authorList>
            <person name="Dong X."/>
            <person name="Armstrong S.D."/>
            <person name="Xia D."/>
            <person name="Makepeace B.L."/>
            <person name="Darby A.C."/>
            <person name="Kadowaki T."/>
        </authorList>
    </citation>
    <scope>NUCLEOTIDE SEQUENCE [LARGE SCALE GENOMIC DNA]</scope>
    <source>
        <strain evidence="3">Wuxi-XJTLU</strain>
    </source>
</reference>
<feature type="region of interest" description="Disordered" evidence="1">
    <location>
        <begin position="271"/>
        <end position="386"/>
    </location>
</feature>
<organism evidence="3 4">
    <name type="scientific">Tropilaelaps mercedesae</name>
    <dbReference type="NCBI Taxonomy" id="418985"/>
    <lineage>
        <taxon>Eukaryota</taxon>
        <taxon>Metazoa</taxon>
        <taxon>Ecdysozoa</taxon>
        <taxon>Arthropoda</taxon>
        <taxon>Chelicerata</taxon>
        <taxon>Arachnida</taxon>
        <taxon>Acari</taxon>
        <taxon>Parasitiformes</taxon>
        <taxon>Mesostigmata</taxon>
        <taxon>Gamasina</taxon>
        <taxon>Dermanyssoidea</taxon>
        <taxon>Laelapidae</taxon>
        <taxon>Tropilaelaps</taxon>
    </lineage>
</organism>
<evidence type="ECO:0000256" key="1">
    <source>
        <dbReference type="SAM" id="MobiDB-lite"/>
    </source>
</evidence>
<feature type="signal peptide" evidence="2">
    <location>
        <begin position="1"/>
        <end position="18"/>
    </location>
</feature>
<gene>
    <name evidence="3" type="ORF">BIW11_11902</name>
</gene>
<protein>
    <submittedName>
        <fullName evidence="3">Uncharacterized protein</fullName>
    </submittedName>
</protein>